<reference evidence="1 2" key="1">
    <citation type="journal article" date="2021" name="bioRxiv">
        <title>Chromosome-scale and haplotype-resolved genome assembly of a tetraploid potato cultivar.</title>
        <authorList>
            <person name="Sun H."/>
            <person name="Jiao W.-B."/>
            <person name="Krause K."/>
            <person name="Campoy J.A."/>
            <person name="Goel M."/>
            <person name="Folz-Donahue K."/>
            <person name="Kukat C."/>
            <person name="Huettel B."/>
            <person name="Schneeberger K."/>
        </authorList>
    </citation>
    <scope>NUCLEOTIDE SEQUENCE [LARGE SCALE GENOMIC DNA]</scope>
    <source>
        <strain evidence="1">SolTubOtavaFocal</strain>
        <tissue evidence="1">Leaves</tissue>
    </source>
</reference>
<organism evidence="1 2">
    <name type="scientific">Solanum tuberosum</name>
    <name type="common">Potato</name>
    <dbReference type="NCBI Taxonomy" id="4113"/>
    <lineage>
        <taxon>Eukaryota</taxon>
        <taxon>Viridiplantae</taxon>
        <taxon>Streptophyta</taxon>
        <taxon>Embryophyta</taxon>
        <taxon>Tracheophyta</taxon>
        <taxon>Spermatophyta</taxon>
        <taxon>Magnoliopsida</taxon>
        <taxon>eudicotyledons</taxon>
        <taxon>Gunneridae</taxon>
        <taxon>Pentapetalae</taxon>
        <taxon>asterids</taxon>
        <taxon>lamiids</taxon>
        <taxon>Solanales</taxon>
        <taxon>Solanaceae</taxon>
        <taxon>Solanoideae</taxon>
        <taxon>Solaneae</taxon>
        <taxon>Solanum</taxon>
    </lineage>
</organism>
<protein>
    <submittedName>
        <fullName evidence="1">Uncharacterized protein</fullName>
    </submittedName>
</protein>
<dbReference type="Proteomes" id="UP000826656">
    <property type="component" value="Unassembled WGS sequence"/>
</dbReference>
<keyword evidence="2" id="KW-1185">Reference proteome</keyword>
<name>A0ABQ7WNK6_SOLTU</name>
<accession>A0ABQ7WNK6</accession>
<dbReference type="EMBL" id="JAIVGD010000001">
    <property type="protein sequence ID" value="KAH0782313.1"/>
    <property type="molecule type" value="Genomic_DNA"/>
</dbReference>
<gene>
    <name evidence="1" type="ORF">KY290_001911</name>
</gene>
<evidence type="ECO:0000313" key="2">
    <source>
        <dbReference type="Proteomes" id="UP000826656"/>
    </source>
</evidence>
<sequence>MDEITTKSNTKGESSSTWKRKAKAIDFTSDQSKSSEDIVPGLVDRMDLKKLIFV</sequence>
<proteinExistence type="predicted"/>
<evidence type="ECO:0000313" key="1">
    <source>
        <dbReference type="EMBL" id="KAH0782313.1"/>
    </source>
</evidence>
<comment type="caution">
    <text evidence="1">The sequence shown here is derived from an EMBL/GenBank/DDBJ whole genome shotgun (WGS) entry which is preliminary data.</text>
</comment>